<dbReference type="PANTHER" id="PTHR34482:SF48">
    <property type="entry name" value="GAG PROTEASE POLYPROTEIN"/>
    <property type="match status" value="1"/>
</dbReference>
<name>A0A843U450_COLES</name>
<gene>
    <name evidence="3" type="ORF">Taro_010725</name>
</gene>
<dbReference type="PANTHER" id="PTHR34482">
    <property type="entry name" value="DNA DAMAGE-INDUCIBLE PROTEIN 1-LIKE"/>
    <property type="match status" value="1"/>
</dbReference>
<dbReference type="InterPro" id="IPR005162">
    <property type="entry name" value="Retrotrans_gag_dom"/>
</dbReference>
<feature type="region of interest" description="Disordered" evidence="1">
    <location>
        <begin position="403"/>
        <end position="446"/>
    </location>
</feature>
<dbReference type="EMBL" id="NMUH01000392">
    <property type="protein sequence ID" value="MQL78301.1"/>
    <property type="molecule type" value="Genomic_DNA"/>
</dbReference>
<dbReference type="OrthoDB" id="786614at2759"/>
<dbReference type="AlphaFoldDB" id="A0A843U450"/>
<sequence length="475" mass="52810">MSTQVKEQVDRSCKFQELDYSGRRTLKGRSTLDAVDARPEQVDTRLSSQNSLFVELGQQVDAGPEQVDTGLSSQNNLFAELGQQVDTASEQVDTGLSSQNSLFAELGQQVDTASEQVDTRPRSQNSLFSIWDSVSTPPPGQVDTLRKDCNLNWMFATCQPRAMVRRRDVLVFPALWSLRGARRRWSIRREGPLWIASPCSPPPCDGVYGLWAAPGWSNPRVYLFAGVTTAVHVVTPEEASAKSGVTLSSGNGCIFPGSGFRNPPPTALQNVVQAGNQDAAARNGAGDLHHNFRSFNPPRFSRSPDPDEAKNWQEEIERIFQEKKAVEFVALKQKGMSVAEYEAQFARLAVYAPHLVGTERLKANWFMDGLRPMFIEKLGPHNIQTYTEMVQRAQLVEDTMAKGEGMRGKDNSKPVFVKKGAPNIAPTFRNNNNSNNKRPYTGRDNAVDKKVKVEGRQFAENCKFCDKPGHRAEEC</sequence>
<protein>
    <recommendedName>
        <fullName evidence="2">Retrotransposon gag domain-containing protein</fullName>
    </recommendedName>
</protein>
<evidence type="ECO:0000256" key="1">
    <source>
        <dbReference type="SAM" id="MobiDB-lite"/>
    </source>
</evidence>
<dbReference type="Proteomes" id="UP000652761">
    <property type="component" value="Unassembled WGS sequence"/>
</dbReference>
<feature type="compositionally biased region" description="Basic and acidic residues" evidence="1">
    <location>
        <begin position="403"/>
        <end position="412"/>
    </location>
</feature>
<dbReference type="Pfam" id="PF03732">
    <property type="entry name" value="Retrotrans_gag"/>
    <property type="match status" value="1"/>
</dbReference>
<reference evidence="3" key="1">
    <citation type="submission" date="2017-07" db="EMBL/GenBank/DDBJ databases">
        <title>Taro Niue Genome Assembly and Annotation.</title>
        <authorList>
            <person name="Atibalentja N."/>
            <person name="Keating K."/>
            <person name="Fields C.J."/>
        </authorList>
    </citation>
    <scope>NUCLEOTIDE SEQUENCE</scope>
    <source>
        <strain evidence="3">Niue_2</strain>
        <tissue evidence="3">Leaf</tissue>
    </source>
</reference>
<evidence type="ECO:0000313" key="4">
    <source>
        <dbReference type="Proteomes" id="UP000652761"/>
    </source>
</evidence>
<organism evidence="3 4">
    <name type="scientific">Colocasia esculenta</name>
    <name type="common">Wild taro</name>
    <name type="synonym">Arum esculentum</name>
    <dbReference type="NCBI Taxonomy" id="4460"/>
    <lineage>
        <taxon>Eukaryota</taxon>
        <taxon>Viridiplantae</taxon>
        <taxon>Streptophyta</taxon>
        <taxon>Embryophyta</taxon>
        <taxon>Tracheophyta</taxon>
        <taxon>Spermatophyta</taxon>
        <taxon>Magnoliopsida</taxon>
        <taxon>Liliopsida</taxon>
        <taxon>Araceae</taxon>
        <taxon>Aroideae</taxon>
        <taxon>Colocasieae</taxon>
        <taxon>Colocasia</taxon>
    </lineage>
</organism>
<comment type="caution">
    <text evidence="3">The sequence shown here is derived from an EMBL/GenBank/DDBJ whole genome shotgun (WGS) entry which is preliminary data.</text>
</comment>
<evidence type="ECO:0000313" key="3">
    <source>
        <dbReference type="EMBL" id="MQL78301.1"/>
    </source>
</evidence>
<proteinExistence type="predicted"/>
<evidence type="ECO:0000259" key="2">
    <source>
        <dbReference type="Pfam" id="PF03732"/>
    </source>
</evidence>
<keyword evidence="4" id="KW-1185">Reference proteome</keyword>
<feature type="domain" description="Retrotransposon gag" evidence="2">
    <location>
        <begin position="322"/>
        <end position="372"/>
    </location>
</feature>
<accession>A0A843U450</accession>